<proteinExistence type="predicted"/>
<name>A0A5P1FT71_ASPOF</name>
<dbReference type="AlphaFoldDB" id="A0A5P1FT71"/>
<protein>
    <submittedName>
        <fullName evidence="2">Uncharacterized protein</fullName>
    </submittedName>
</protein>
<evidence type="ECO:0000313" key="2">
    <source>
        <dbReference type="EMBL" id="ONK81292.1"/>
    </source>
</evidence>
<evidence type="ECO:0000256" key="1">
    <source>
        <dbReference type="SAM" id="MobiDB-lite"/>
    </source>
</evidence>
<reference evidence="3" key="1">
    <citation type="journal article" date="2017" name="Nat. Commun.">
        <title>The asparagus genome sheds light on the origin and evolution of a young Y chromosome.</title>
        <authorList>
            <person name="Harkess A."/>
            <person name="Zhou J."/>
            <person name="Xu C."/>
            <person name="Bowers J.E."/>
            <person name="Van der Hulst R."/>
            <person name="Ayyampalayam S."/>
            <person name="Mercati F."/>
            <person name="Riccardi P."/>
            <person name="McKain M.R."/>
            <person name="Kakrana A."/>
            <person name="Tang H."/>
            <person name="Ray J."/>
            <person name="Groenendijk J."/>
            <person name="Arikit S."/>
            <person name="Mathioni S.M."/>
            <person name="Nakano M."/>
            <person name="Shan H."/>
            <person name="Telgmann-Rauber A."/>
            <person name="Kanno A."/>
            <person name="Yue Z."/>
            <person name="Chen H."/>
            <person name="Li W."/>
            <person name="Chen Y."/>
            <person name="Xu X."/>
            <person name="Zhang Y."/>
            <person name="Luo S."/>
            <person name="Chen H."/>
            <person name="Gao J."/>
            <person name="Mao Z."/>
            <person name="Pires J.C."/>
            <person name="Luo M."/>
            <person name="Kudrna D."/>
            <person name="Wing R.A."/>
            <person name="Meyers B.C."/>
            <person name="Yi K."/>
            <person name="Kong H."/>
            <person name="Lavrijsen P."/>
            <person name="Sunseri F."/>
            <person name="Falavigna A."/>
            <person name="Ye Y."/>
            <person name="Leebens-Mack J.H."/>
            <person name="Chen G."/>
        </authorList>
    </citation>
    <scope>NUCLEOTIDE SEQUENCE [LARGE SCALE GENOMIC DNA]</scope>
    <source>
        <strain evidence="3">cv. DH0086</strain>
    </source>
</reference>
<sequence length="187" mass="20633">MTQTQWPSSEEQNPNPNPNPNPPSSSPPKPSPIRDQGSCLRPPETPPKDRSSPRYQSARRAGAPIRVIPAASPAAGESDGRLSSSSATDPPPSRRHDATRTPPVPLLLPLQTLTRSIINQQLRLQGRRTTLLPLRHPLRRRTSIDPSPPPRPLPSPRPRATLESRLGKPITSEILRRSFTLGFYLMI</sequence>
<feature type="compositionally biased region" description="Pro residues" evidence="1">
    <location>
        <begin position="146"/>
        <end position="157"/>
    </location>
</feature>
<accession>A0A5P1FT71</accession>
<evidence type="ECO:0000313" key="3">
    <source>
        <dbReference type="Proteomes" id="UP000243459"/>
    </source>
</evidence>
<dbReference type="Gramene" id="ONK81292">
    <property type="protein sequence ID" value="ONK81292"/>
    <property type="gene ID" value="A4U43_C01F27490"/>
</dbReference>
<organism evidence="2 3">
    <name type="scientific">Asparagus officinalis</name>
    <name type="common">Garden asparagus</name>
    <dbReference type="NCBI Taxonomy" id="4686"/>
    <lineage>
        <taxon>Eukaryota</taxon>
        <taxon>Viridiplantae</taxon>
        <taxon>Streptophyta</taxon>
        <taxon>Embryophyta</taxon>
        <taxon>Tracheophyta</taxon>
        <taxon>Spermatophyta</taxon>
        <taxon>Magnoliopsida</taxon>
        <taxon>Liliopsida</taxon>
        <taxon>Asparagales</taxon>
        <taxon>Asparagaceae</taxon>
        <taxon>Asparagoideae</taxon>
        <taxon>Asparagus</taxon>
    </lineage>
</organism>
<keyword evidence="3" id="KW-1185">Reference proteome</keyword>
<dbReference type="Proteomes" id="UP000243459">
    <property type="component" value="Chromosome 1"/>
</dbReference>
<feature type="compositionally biased region" description="Pro residues" evidence="1">
    <location>
        <begin position="15"/>
        <end position="31"/>
    </location>
</feature>
<dbReference type="EMBL" id="CM007381">
    <property type="protein sequence ID" value="ONK81292.1"/>
    <property type="molecule type" value="Genomic_DNA"/>
</dbReference>
<feature type="region of interest" description="Disordered" evidence="1">
    <location>
        <begin position="1"/>
        <end position="104"/>
    </location>
</feature>
<gene>
    <name evidence="2" type="ORF">A4U43_C01F27490</name>
</gene>
<feature type="region of interest" description="Disordered" evidence="1">
    <location>
        <begin position="129"/>
        <end position="162"/>
    </location>
</feature>